<dbReference type="GO" id="GO:0006412">
    <property type="term" value="P:translation"/>
    <property type="evidence" value="ECO:0007669"/>
    <property type="project" value="UniProtKB-UniRule"/>
</dbReference>
<dbReference type="GO" id="GO:1990904">
    <property type="term" value="C:ribonucleoprotein complex"/>
    <property type="evidence" value="ECO:0007669"/>
    <property type="project" value="UniProtKB-KW"/>
</dbReference>
<dbReference type="Proteomes" id="UP000176846">
    <property type="component" value="Unassembled WGS sequence"/>
</dbReference>
<evidence type="ECO:0000256" key="7">
    <source>
        <dbReference type="RuleBase" id="RU004413"/>
    </source>
</evidence>
<dbReference type="NCBIfam" id="TIGR01164">
    <property type="entry name" value="rplP_bact"/>
    <property type="match status" value="1"/>
</dbReference>
<name>A0A1F7UWY1_9BACT</name>
<feature type="region of interest" description="Disordered" evidence="9">
    <location>
        <begin position="1"/>
        <end position="22"/>
    </location>
</feature>
<dbReference type="HAMAP" id="MF_01342">
    <property type="entry name" value="Ribosomal_uL16"/>
    <property type="match status" value="1"/>
</dbReference>
<evidence type="ECO:0000256" key="6">
    <source>
        <dbReference type="HAMAP-Rule" id="MF_01342"/>
    </source>
</evidence>
<evidence type="ECO:0000256" key="2">
    <source>
        <dbReference type="ARBA" id="ARBA00022555"/>
    </source>
</evidence>
<keyword evidence="3 6" id="KW-0689">Ribosomal protein</keyword>
<evidence type="ECO:0000256" key="1">
    <source>
        <dbReference type="ARBA" id="ARBA00008931"/>
    </source>
</evidence>
<dbReference type="GO" id="GO:0003735">
    <property type="term" value="F:structural constituent of ribosome"/>
    <property type="evidence" value="ECO:0007669"/>
    <property type="project" value="InterPro"/>
</dbReference>
<dbReference type="AlphaFoldDB" id="A0A1F7UWY1"/>
<proteinExistence type="inferred from homology"/>
<evidence type="ECO:0000256" key="8">
    <source>
        <dbReference type="RuleBase" id="RU004414"/>
    </source>
</evidence>
<gene>
    <name evidence="6" type="primary">rplP</name>
    <name evidence="10" type="ORF">A2936_01910</name>
</gene>
<dbReference type="InterPro" id="IPR000114">
    <property type="entry name" value="Ribosomal_uL16_bact-type"/>
</dbReference>
<organism evidence="10 11">
    <name type="scientific">Candidatus Uhrbacteria bacterium RIFCSPLOWO2_01_FULL_47_25</name>
    <dbReference type="NCBI Taxonomy" id="1802402"/>
    <lineage>
        <taxon>Bacteria</taxon>
        <taxon>Candidatus Uhriibacteriota</taxon>
    </lineage>
</organism>
<dbReference type="GO" id="GO:0005840">
    <property type="term" value="C:ribosome"/>
    <property type="evidence" value="ECO:0007669"/>
    <property type="project" value="UniProtKB-KW"/>
</dbReference>
<reference evidence="10 11" key="1">
    <citation type="journal article" date="2016" name="Nat. Commun.">
        <title>Thousands of microbial genomes shed light on interconnected biogeochemical processes in an aquifer system.</title>
        <authorList>
            <person name="Anantharaman K."/>
            <person name="Brown C.T."/>
            <person name="Hug L.A."/>
            <person name="Sharon I."/>
            <person name="Castelle C.J."/>
            <person name="Probst A.J."/>
            <person name="Thomas B.C."/>
            <person name="Singh A."/>
            <person name="Wilkins M.J."/>
            <person name="Karaoz U."/>
            <person name="Brodie E.L."/>
            <person name="Williams K.H."/>
            <person name="Hubbard S.S."/>
            <person name="Banfield J.F."/>
        </authorList>
    </citation>
    <scope>NUCLEOTIDE SEQUENCE [LARGE SCALE GENOMIC DNA]</scope>
</reference>
<evidence type="ECO:0000313" key="10">
    <source>
        <dbReference type="EMBL" id="OGL82801.1"/>
    </source>
</evidence>
<comment type="function">
    <text evidence="6 8">Binds 23S rRNA and is also seen to make contacts with the A and possibly P site tRNAs.</text>
</comment>
<dbReference type="PANTHER" id="PTHR12220:SF13">
    <property type="entry name" value="LARGE RIBOSOMAL SUBUNIT PROTEIN UL16M"/>
    <property type="match status" value="1"/>
</dbReference>
<keyword evidence="6 8" id="KW-0694">RNA-binding</keyword>
<dbReference type="Gene3D" id="3.90.1170.10">
    <property type="entry name" value="Ribosomal protein L10e/L16"/>
    <property type="match status" value="1"/>
</dbReference>
<accession>A0A1F7UWY1</accession>
<dbReference type="GO" id="GO:0019843">
    <property type="term" value="F:rRNA binding"/>
    <property type="evidence" value="ECO:0007669"/>
    <property type="project" value="UniProtKB-UniRule"/>
</dbReference>
<dbReference type="CDD" id="cd01433">
    <property type="entry name" value="Ribosomal_L16_L10e"/>
    <property type="match status" value="1"/>
</dbReference>
<evidence type="ECO:0000313" key="11">
    <source>
        <dbReference type="Proteomes" id="UP000176846"/>
    </source>
</evidence>
<dbReference type="Pfam" id="PF00252">
    <property type="entry name" value="Ribosomal_L16"/>
    <property type="match status" value="1"/>
</dbReference>
<dbReference type="FunFam" id="3.90.1170.10:FF:000001">
    <property type="entry name" value="50S ribosomal protein L16"/>
    <property type="match status" value="1"/>
</dbReference>
<keyword evidence="2 6" id="KW-0820">tRNA-binding</keyword>
<evidence type="ECO:0000256" key="4">
    <source>
        <dbReference type="ARBA" id="ARBA00023274"/>
    </source>
</evidence>
<evidence type="ECO:0000256" key="3">
    <source>
        <dbReference type="ARBA" id="ARBA00022980"/>
    </source>
</evidence>
<dbReference type="InterPro" id="IPR020798">
    <property type="entry name" value="Ribosomal_uL16_CS"/>
</dbReference>
<dbReference type="PRINTS" id="PR00060">
    <property type="entry name" value="RIBOSOMALL16"/>
</dbReference>
<dbReference type="EMBL" id="MGEK01000007">
    <property type="protein sequence ID" value="OGL82801.1"/>
    <property type="molecule type" value="Genomic_DNA"/>
</dbReference>
<evidence type="ECO:0000256" key="5">
    <source>
        <dbReference type="ARBA" id="ARBA00035198"/>
    </source>
</evidence>
<dbReference type="PROSITE" id="PS00586">
    <property type="entry name" value="RIBOSOMAL_L16_1"/>
    <property type="match status" value="1"/>
</dbReference>
<sequence length="139" mass="15422">MFLPKKVKHRKHHKGRSRGKLQASRKIHISFGSFGLRATTGAWITSRQIEAGRRAITRHLKRGGKLWIRIFPDKPITFHGSENTMGSGKGSVDHYVAVVRPGTIVFEIDGVGKEIATEALTLAGYKLPVRTKIIAKGEL</sequence>
<comment type="caution">
    <text evidence="10">The sequence shown here is derived from an EMBL/GenBank/DDBJ whole genome shotgun (WGS) entry which is preliminary data.</text>
</comment>
<dbReference type="SUPFAM" id="SSF54686">
    <property type="entry name" value="Ribosomal protein L16p/L10e"/>
    <property type="match status" value="1"/>
</dbReference>
<dbReference type="InterPro" id="IPR036920">
    <property type="entry name" value="Ribosomal_uL16_sf"/>
</dbReference>
<comment type="subunit">
    <text evidence="6 8">Part of the 50S ribosomal subunit.</text>
</comment>
<keyword evidence="4 6" id="KW-0687">Ribonucleoprotein</keyword>
<dbReference type="InterPro" id="IPR047873">
    <property type="entry name" value="Ribosomal_uL16"/>
</dbReference>
<keyword evidence="6 8" id="KW-0699">rRNA-binding</keyword>
<dbReference type="InterPro" id="IPR016180">
    <property type="entry name" value="Ribosomal_uL16_dom"/>
</dbReference>
<dbReference type="PANTHER" id="PTHR12220">
    <property type="entry name" value="50S/60S RIBOSOMAL PROTEIN L16"/>
    <property type="match status" value="1"/>
</dbReference>
<evidence type="ECO:0000256" key="9">
    <source>
        <dbReference type="SAM" id="MobiDB-lite"/>
    </source>
</evidence>
<comment type="similarity">
    <text evidence="1 6 7">Belongs to the universal ribosomal protein uL16 family.</text>
</comment>
<protein>
    <recommendedName>
        <fullName evidence="5 6">Large ribosomal subunit protein uL16</fullName>
    </recommendedName>
</protein>
<dbReference type="GO" id="GO:0000049">
    <property type="term" value="F:tRNA binding"/>
    <property type="evidence" value="ECO:0007669"/>
    <property type="project" value="UniProtKB-KW"/>
</dbReference>